<dbReference type="PANTHER" id="PTHR47204">
    <property type="entry name" value="OS02G0168900 PROTEIN"/>
    <property type="match status" value="1"/>
</dbReference>
<dbReference type="AlphaFoldDB" id="A0A336LYF9"/>
<sequence length="139" mass="15731">MPVNFEIPEKSTLSDVKEPRIHYIPAKIDGDGKADVSNYFDNYTEKLTSSGSTEIFSNAFRGFPLKGCDFKLPEGKIGVIFRESQELIPDNVDRELKFAGTFKNFTYWNYDVNPSDNDALRKTVNALSVMEAVHKKVVD</sequence>
<dbReference type="GO" id="GO:0032299">
    <property type="term" value="C:ribonuclease H2 complex"/>
    <property type="evidence" value="ECO:0007669"/>
    <property type="project" value="InterPro"/>
</dbReference>
<dbReference type="GO" id="GO:0006401">
    <property type="term" value="P:RNA catabolic process"/>
    <property type="evidence" value="ECO:0007669"/>
    <property type="project" value="InterPro"/>
</dbReference>
<dbReference type="OMA" id="RGYPLMG"/>
<dbReference type="VEuPathDB" id="VectorBase:CSON008015"/>
<protein>
    <submittedName>
        <fullName evidence="1">CSON008015 protein</fullName>
    </submittedName>
</protein>
<reference evidence="1" key="1">
    <citation type="submission" date="2018-07" db="EMBL/GenBank/DDBJ databases">
        <authorList>
            <person name="Quirk P.G."/>
            <person name="Krulwich T.A."/>
        </authorList>
    </citation>
    <scope>NUCLEOTIDE SEQUENCE</scope>
</reference>
<gene>
    <name evidence="1" type="primary">CSON008015</name>
</gene>
<dbReference type="Gene3D" id="2.40.128.680">
    <property type="match status" value="1"/>
</dbReference>
<evidence type="ECO:0000313" key="1">
    <source>
        <dbReference type="EMBL" id="SSX23012.1"/>
    </source>
</evidence>
<accession>A0A336LYF9</accession>
<dbReference type="InterPro" id="IPR013924">
    <property type="entry name" value="RNase_H2_suC"/>
</dbReference>
<dbReference type="PANTHER" id="PTHR47204:SF1">
    <property type="entry name" value="RIBONUCLEASE H2 SUBUNIT C"/>
    <property type="match status" value="1"/>
</dbReference>
<dbReference type="CDD" id="cd09271">
    <property type="entry name" value="RNase_H2-C"/>
    <property type="match status" value="1"/>
</dbReference>
<dbReference type="EMBL" id="UFQT01000301">
    <property type="protein sequence ID" value="SSX23012.1"/>
    <property type="molecule type" value="Genomic_DNA"/>
</dbReference>
<organism evidence="1">
    <name type="scientific">Culicoides sonorensis</name>
    <name type="common">Biting midge</name>
    <dbReference type="NCBI Taxonomy" id="179676"/>
    <lineage>
        <taxon>Eukaryota</taxon>
        <taxon>Metazoa</taxon>
        <taxon>Ecdysozoa</taxon>
        <taxon>Arthropoda</taxon>
        <taxon>Hexapoda</taxon>
        <taxon>Insecta</taxon>
        <taxon>Pterygota</taxon>
        <taxon>Neoptera</taxon>
        <taxon>Endopterygota</taxon>
        <taxon>Diptera</taxon>
        <taxon>Nematocera</taxon>
        <taxon>Chironomoidea</taxon>
        <taxon>Ceratopogonidae</taxon>
        <taxon>Ceratopogoninae</taxon>
        <taxon>Culicoides</taxon>
        <taxon>Monoculicoides</taxon>
    </lineage>
</organism>
<dbReference type="Pfam" id="PF08615">
    <property type="entry name" value="RNase_H2_suC"/>
    <property type="match status" value="1"/>
</dbReference>
<proteinExistence type="predicted"/>
<name>A0A336LYF9_CULSO</name>